<keyword evidence="3" id="KW-1185">Reference proteome</keyword>
<reference evidence="2 3" key="1">
    <citation type="submission" date="2011-05" db="EMBL/GenBank/DDBJ databases">
        <title>Complete sequence of chromosome of Frankia symbiont of Datisca glomerata.</title>
        <authorList>
            <consortium name="US DOE Joint Genome Institute"/>
            <person name="Lucas S."/>
            <person name="Han J."/>
            <person name="Lapidus A."/>
            <person name="Cheng J.-F."/>
            <person name="Goodwin L."/>
            <person name="Pitluck S."/>
            <person name="Peters L."/>
            <person name="Mikhailova N."/>
            <person name="Chertkov O."/>
            <person name="Teshima H."/>
            <person name="Han C."/>
            <person name="Tapia R."/>
            <person name="Land M."/>
            <person name="Hauser L."/>
            <person name="Kyrpides N."/>
            <person name="Ivanova N."/>
            <person name="Pagani I."/>
            <person name="Berry A."/>
            <person name="Pawlowski K."/>
            <person name="Persson T."/>
            <person name="Vanden Heuvel B."/>
            <person name="Benson D."/>
            <person name="Woyke T."/>
        </authorList>
    </citation>
    <scope>NUCLEOTIDE SEQUENCE [LARGE SCALE GENOMIC DNA]</scope>
    <source>
        <strain evidence="3">4085684</strain>
    </source>
</reference>
<proteinExistence type="predicted"/>
<dbReference type="KEGG" id="fsy:FsymDg_4075"/>
<organism evidence="2 3">
    <name type="scientific">Candidatus Protofrankia datiscae</name>
    <dbReference type="NCBI Taxonomy" id="2716812"/>
    <lineage>
        <taxon>Bacteria</taxon>
        <taxon>Bacillati</taxon>
        <taxon>Actinomycetota</taxon>
        <taxon>Actinomycetes</taxon>
        <taxon>Frankiales</taxon>
        <taxon>Frankiaceae</taxon>
        <taxon>Protofrankia</taxon>
    </lineage>
</organism>
<protein>
    <submittedName>
        <fullName evidence="2">Uncharacterized protein</fullName>
    </submittedName>
</protein>
<accession>F8AW24</accession>
<evidence type="ECO:0000256" key="1">
    <source>
        <dbReference type="SAM" id="MobiDB-lite"/>
    </source>
</evidence>
<sequence length="81" mass="7923">MTPAAGRQRTGMSTVDFAILGAAGGREAGIDNGNAARGPVGRRAARVAGAAAAAGPARHRAPSRAHAPGTGTAVGRTEHRA</sequence>
<evidence type="ECO:0000313" key="3">
    <source>
        <dbReference type="Proteomes" id="UP000001549"/>
    </source>
</evidence>
<dbReference type="EMBL" id="CP002801">
    <property type="protein sequence ID" value="AEH11346.1"/>
    <property type="molecule type" value="Genomic_DNA"/>
</dbReference>
<name>F8AW24_9ACTN</name>
<dbReference type="AlphaFoldDB" id="F8AW24"/>
<evidence type="ECO:0000313" key="2">
    <source>
        <dbReference type="EMBL" id="AEH11346.1"/>
    </source>
</evidence>
<gene>
    <name evidence="2" type="ordered locus">FsymDg_4075</name>
</gene>
<feature type="region of interest" description="Disordered" evidence="1">
    <location>
        <begin position="51"/>
        <end position="81"/>
    </location>
</feature>
<dbReference type="Proteomes" id="UP000001549">
    <property type="component" value="Chromosome"/>
</dbReference>
<dbReference type="HOGENOM" id="CLU_2568865_0_0_11"/>